<comment type="caution">
    <text evidence="1">The sequence shown here is derived from an EMBL/GenBank/DDBJ whole genome shotgun (WGS) entry which is preliminary data.</text>
</comment>
<evidence type="ECO:0000313" key="2">
    <source>
        <dbReference type="Proteomes" id="UP001163324"/>
    </source>
</evidence>
<dbReference type="Proteomes" id="UP001163324">
    <property type="component" value="Chromosome 2"/>
</dbReference>
<name>A0ACC0V7T9_9HYPO</name>
<protein>
    <submittedName>
        <fullName evidence="1">Uncharacterized protein</fullName>
    </submittedName>
</protein>
<keyword evidence="2" id="KW-1185">Reference proteome</keyword>
<evidence type="ECO:0000313" key="1">
    <source>
        <dbReference type="EMBL" id="KAI9902455.1"/>
    </source>
</evidence>
<sequence length="652" mass="70967">MKTSLLSAFAAIGSASLVGAVAAATANSTGEYDYVVIGSGPGGGPLAANLAREGFSVFLIEAGGNQGDDLLQQIPRWYNLNAEHPGMSWQFFVETSRNETQSRRGRYYTYRLSNGTLWYGIDPPEDAEPLGIFYPRGATVGGSAISNAMNVLMPPDADWNVIADATGDESWRAQNVRPYFEELERNTYVENALDHGYDGYISTSLNNISYIVDRPGVLSICQNAIADTEDIPFPNADEVAERMQRDMNRADADRYEVEGVYQVPLHIDEDRRRSSPWNYIAETLAAKKTDGSPLYPLTLSTHSLATRVLVSTNDTKPKAYGVEYLKGEAMYAADRRYDASVSGELKTVRARKEVIVAGGAFNTPQILKLSGLGPKEELEEHGIPVVVDLPAVGEYLQDNYEIGINVQSQVEWENNPNAECQFDPSGTPESDPCLAEWLEGYGGYGEGATPIFMFYRTELSESSDSDLILFGSTGAVFDGHFPGYSVFPRPPESLFFNAVKMQNNNPTGSVRLRSADPRDVPEINLSYFDEGADVDVPALVEGLKHIWASVNKTGAPYTPFTVVDPPSDRSIEQHVLDNTFGHHVSGSCRIGKDGSDSCVDSKLRVHGVDGLRVVDGSVFVRAPGGFPVGATYTVGQKAFHDILGDSGASARH</sequence>
<dbReference type="EMBL" id="CM047941">
    <property type="protein sequence ID" value="KAI9902455.1"/>
    <property type="molecule type" value="Genomic_DNA"/>
</dbReference>
<proteinExistence type="predicted"/>
<organism evidence="1 2">
    <name type="scientific">Trichothecium roseum</name>
    <dbReference type="NCBI Taxonomy" id="47278"/>
    <lineage>
        <taxon>Eukaryota</taxon>
        <taxon>Fungi</taxon>
        <taxon>Dikarya</taxon>
        <taxon>Ascomycota</taxon>
        <taxon>Pezizomycotina</taxon>
        <taxon>Sordariomycetes</taxon>
        <taxon>Hypocreomycetidae</taxon>
        <taxon>Hypocreales</taxon>
        <taxon>Hypocreales incertae sedis</taxon>
        <taxon>Trichothecium</taxon>
    </lineage>
</organism>
<accession>A0ACC0V7T9</accession>
<gene>
    <name evidence="1" type="ORF">N3K66_001807</name>
</gene>
<reference evidence="1" key="1">
    <citation type="submission" date="2022-10" db="EMBL/GenBank/DDBJ databases">
        <title>Complete Genome of Trichothecium roseum strain YXFP-22015, a Plant Pathogen Isolated from Citrus.</title>
        <authorList>
            <person name="Wang Y."/>
            <person name="Zhu L."/>
        </authorList>
    </citation>
    <scope>NUCLEOTIDE SEQUENCE</scope>
    <source>
        <strain evidence="1">YXFP-22015</strain>
    </source>
</reference>